<evidence type="ECO:0000256" key="1">
    <source>
        <dbReference type="SAM" id="MobiDB-lite"/>
    </source>
</evidence>
<sequence length="159" mass="18069">MGDAGSWISIQHQDEETNKQRSRGTLQPNRHSAPWPNRVILVPTVLIGLWHGTRLQPSPSMAWESPFLFWRLSLLIHLHPKQSGSIHFPTYRMQYVWHPPSLQQAQRVIQQYIVLGSPSDRAACNGGHPKGPSSLCDGRPYFSTLLYKSRRGISPSPLR</sequence>
<keyword evidence="3" id="KW-1185">Reference proteome</keyword>
<protein>
    <submittedName>
        <fullName evidence="2">Uncharacterized protein</fullName>
    </submittedName>
</protein>
<name>A0A319F657_ASPSB</name>
<dbReference type="Proteomes" id="UP000248423">
    <property type="component" value="Unassembled WGS sequence"/>
</dbReference>
<evidence type="ECO:0000313" key="3">
    <source>
        <dbReference type="Proteomes" id="UP000248423"/>
    </source>
</evidence>
<proteinExistence type="predicted"/>
<accession>A0A319F657</accession>
<organism evidence="2 3">
    <name type="scientific">Aspergillus sclerotiicarbonarius (strain CBS 121057 / IBT 28362)</name>
    <dbReference type="NCBI Taxonomy" id="1448318"/>
    <lineage>
        <taxon>Eukaryota</taxon>
        <taxon>Fungi</taxon>
        <taxon>Dikarya</taxon>
        <taxon>Ascomycota</taxon>
        <taxon>Pezizomycotina</taxon>
        <taxon>Eurotiomycetes</taxon>
        <taxon>Eurotiomycetidae</taxon>
        <taxon>Eurotiales</taxon>
        <taxon>Aspergillaceae</taxon>
        <taxon>Aspergillus</taxon>
        <taxon>Aspergillus subgen. Circumdati</taxon>
    </lineage>
</organism>
<dbReference type="VEuPathDB" id="FungiDB:BO78DRAFT_36791"/>
<evidence type="ECO:0000313" key="2">
    <source>
        <dbReference type="EMBL" id="PYI00673.1"/>
    </source>
</evidence>
<dbReference type="AlphaFoldDB" id="A0A319F657"/>
<gene>
    <name evidence="2" type="ORF">BO78DRAFT_36791</name>
</gene>
<dbReference type="EMBL" id="KZ826441">
    <property type="protein sequence ID" value="PYI00673.1"/>
    <property type="molecule type" value="Genomic_DNA"/>
</dbReference>
<reference evidence="2 3" key="1">
    <citation type="submission" date="2018-02" db="EMBL/GenBank/DDBJ databases">
        <title>The genomes of Aspergillus section Nigri reveals drivers in fungal speciation.</title>
        <authorList>
            <consortium name="DOE Joint Genome Institute"/>
            <person name="Vesth T.C."/>
            <person name="Nybo J."/>
            <person name="Theobald S."/>
            <person name="Brandl J."/>
            <person name="Frisvad J.C."/>
            <person name="Nielsen K.F."/>
            <person name="Lyhne E.K."/>
            <person name="Kogle M.E."/>
            <person name="Kuo A."/>
            <person name="Riley R."/>
            <person name="Clum A."/>
            <person name="Nolan M."/>
            <person name="Lipzen A."/>
            <person name="Salamov A."/>
            <person name="Henrissat B."/>
            <person name="Wiebenga A."/>
            <person name="De vries R.P."/>
            <person name="Grigoriev I.V."/>
            <person name="Mortensen U.H."/>
            <person name="Andersen M.R."/>
            <person name="Baker S.E."/>
        </authorList>
    </citation>
    <scope>NUCLEOTIDE SEQUENCE [LARGE SCALE GENOMIC DNA]</scope>
    <source>
        <strain evidence="2 3">CBS 121057</strain>
    </source>
</reference>
<feature type="region of interest" description="Disordered" evidence="1">
    <location>
        <begin position="1"/>
        <end position="31"/>
    </location>
</feature>